<evidence type="ECO:0000256" key="4">
    <source>
        <dbReference type="ARBA" id="ARBA00025472"/>
    </source>
</evidence>
<organism evidence="6 7">
    <name type="scientific">Turicimonas muris</name>
    <dbReference type="NCBI Taxonomy" id="1796652"/>
    <lineage>
        <taxon>Bacteria</taxon>
        <taxon>Pseudomonadati</taxon>
        <taxon>Pseudomonadota</taxon>
        <taxon>Betaproteobacteria</taxon>
        <taxon>Burkholderiales</taxon>
        <taxon>Sutterellaceae</taxon>
        <taxon>Turicimonas</taxon>
    </lineage>
</organism>
<dbReference type="SUPFAM" id="SSF109709">
    <property type="entry name" value="KorB DNA-binding domain-like"/>
    <property type="match status" value="1"/>
</dbReference>
<accession>A0A227KRI8</accession>
<dbReference type="SMART" id="SM00470">
    <property type="entry name" value="ParB"/>
    <property type="match status" value="1"/>
</dbReference>
<dbReference type="PANTHER" id="PTHR33375">
    <property type="entry name" value="CHROMOSOME-PARTITIONING PROTEIN PARB-RELATED"/>
    <property type="match status" value="1"/>
</dbReference>
<comment type="caution">
    <text evidence="6">The sequence shown here is derived from an EMBL/GenBank/DDBJ whole genome shotgun (WGS) entry which is preliminary data.</text>
</comment>
<dbReference type="CDD" id="cd16393">
    <property type="entry name" value="SPO0J_N"/>
    <property type="match status" value="1"/>
</dbReference>
<dbReference type="NCBIfam" id="TIGR00180">
    <property type="entry name" value="parB_part"/>
    <property type="match status" value="1"/>
</dbReference>
<evidence type="ECO:0000313" key="6">
    <source>
        <dbReference type="EMBL" id="OXE50148.1"/>
    </source>
</evidence>
<dbReference type="Pfam" id="PF23552">
    <property type="entry name" value="ParB_C"/>
    <property type="match status" value="1"/>
</dbReference>
<keyword evidence="2" id="KW-0159">Chromosome partition</keyword>
<dbReference type="Gene3D" id="3.90.1530.30">
    <property type="match status" value="1"/>
</dbReference>
<sequence length="295" mass="32887">MTPRKTKGLGKGLPSMFGVKSVADVLEPKTPNGDVQKLLLAKLHPGKYQARKTLPEESIQELAHSIQEKGIINPIVVRKIEENSYEILAGERRFRAATLIGLKEVPVSILEVGDEDALIIGLIENLQREDLNVIDAAWGVQRLIQEFNYSHEQAAQAVGRSRSAVSNLIRLLSLPEEIQTFLKDGELDMGHARALLPLEKVEQIKLAEEIIKKALSVRQVEALVERIKKQKEEPETPSEEGEILLPDFTKFEKQLGKLYGTPVKLSANAKGKGKIVLNFANKEELMALLKKLNKK</sequence>
<dbReference type="Proteomes" id="UP000214610">
    <property type="component" value="Unassembled WGS sequence"/>
</dbReference>
<dbReference type="InterPro" id="IPR003115">
    <property type="entry name" value="ParB_N"/>
</dbReference>
<dbReference type="InterPro" id="IPR036086">
    <property type="entry name" value="ParB/Sulfiredoxin_sf"/>
</dbReference>
<dbReference type="InterPro" id="IPR004437">
    <property type="entry name" value="ParB/RepB/Spo0J"/>
</dbReference>
<evidence type="ECO:0000256" key="3">
    <source>
        <dbReference type="ARBA" id="ARBA00023125"/>
    </source>
</evidence>
<dbReference type="FunFam" id="3.90.1530.30:FF:000001">
    <property type="entry name" value="Chromosome partitioning protein ParB"/>
    <property type="match status" value="1"/>
</dbReference>
<evidence type="ECO:0000259" key="5">
    <source>
        <dbReference type="SMART" id="SM00470"/>
    </source>
</evidence>
<dbReference type="RefSeq" id="WP_066594716.1">
    <property type="nucleotide sequence ID" value="NZ_CAJTBZ010000014.1"/>
</dbReference>
<dbReference type="GeneID" id="78362447"/>
<dbReference type="FunFam" id="1.10.10.2830:FF:000001">
    <property type="entry name" value="Chromosome partitioning protein ParB"/>
    <property type="match status" value="1"/>
</dbReference>
<evidence type="ECO:0000256" key="1">
    <source>
        <dbReference type="ARBA" id="ARBA00006295"/>
    </source>
</evidence>
<feature type="domain" description="ParB-like N-terminal" evidence="5">
    <location>
        <begin position="36"/>
        <end position="126"/>
    </location>
</feature>
<proteinExistence type="inferred from homology"/>
<dbReference type="AlphaFoldDB" id="A0A227KRI8"/>
<comment type="function">
    <text evidence="4">Involved in chromosome partition. Localize to both poles of the predivisional cell following completion of DNA replication. Binds to the DNA origin of replication.</text>
</comment>
<keyword evidence="7" id="KW-1185">Reference proteome</keyword>
<reference evidence="7" key="1">
    <citation type="submission" date="2017-05" db="EMBL/GenBank/DDBJ databases">
        <title>Improved OligoMM genomes.</title>
        <authorList>
            <person name="Garzetti D."/>
        </authorList>
    </citation>
    <scope>NUCLEOTIDE SEQUENCE [LARGE SCALE GENOMIC DNA]</scope>
    <source>
        <strain evidence="7">YL45</strain>
    </source>
</reference>
<dbReference type="PANTHER" id="PTHR33375:SF1">
    <property type="entry name" value="CHROMOSOME-PARTITIONING PROTEIN PARB-RELATED"/>
    <property type="match status" value="1"/>
</dbReference>
<protein>
    <recommendedName>
        <fullName evidence="5">ParB-like N-terminal domain-containing protein</fullName>
    </recommendedName>
</protein>
<evidence type="ECO:0000313" key="7">
    <source>
        <dbReference type="Proteomes" id="UP000214610"/>
    </source>
</evidence>
<dbReference type="InterPro" id="IPR057240">
    <property type="entry name" value="ParB_dimer_C"/>
</dbReference>
<dbReference type="GO" id="GO:0045881">
    <property type="term" value="P:positive regulation of sporulation resulting in formation of a cellular spore"/>
    <property type="evidence" value="ECO:0007669"/>
    <property type="project" value="TreeGrafter"/>
</dbReference>
<dbReference type="GO" id="GO:0005694">
    <property type="term" value="C:chromosome"/>
    <property type="evidence" value="ECO:0007669"/>
    <property type="project" value="TreeGrafter"/>
</dbReference>
<dbReference type="SUPFAM" id="SSF110849">
    <property type="entry name" value="ParB/Sulfiredoxin"/>
    <property type="match status" value="1"/>
</dbReference>
<evidence type="ECO:0000256" key="2">
    <source>
        <dbReference type="ARBA" id="ARBA00022829"/>
    </source>
</evidence>
<gene>
    <name evidence="6" type="ORF">ADH67_03860</name>
</gene>
<comment type="similarity">
    <text evidence="1">Belongs to the ParB family.</text>
</comment>
<dbReference type="InterPro" id="IPR041468">
    <property type="entry name" value="HTH_ParB/Spo0J"/>
</dbReference>
<dbReference type="Pfam" id="PF02195">
    <property type="entry name" value="ParB_N"/>
    <property type="match status" value="1"/>
</dbReference>
<dbReference type="Pfam" id="PF17762">
    <property type="entry name" value="HTH_ParB"/>
    <property type="match status" value="1"/>
</dbReference>
<name>A0A227KRI8_9BURK</name>
<dbReference type="InterPro" id="IPR050336">
    <property type="entry name" value="Chromosome_partition/occlusion"/>
</dbReference>
<dbReference type="GO" id="GO:0007059">
    <property type="term" value="P:chromosome segregation"/>
    <property type="evidence" value="ECO:0007669"/>
    <property type="project" value="UniProtKB-KW"/>
</dbReference>
<dbReference type="GO" id="GO:0003677">
    <property type="term" value="F:DNA binding"/>
    <property type="evidence" value="ECO:0007669"/>
    <property type="project" value="UniProtKB-KW"/>
</dbReference>
<keyword evidence="3" id="KW-0238">DNA-binding</keyword>
<dbReference type="EMBL" id="NHMP01000002">
    <property type="protein sequence ID" value="OXE50148.1"/>
    <property type="molecule type" value="Genomic_DNA"/>
</dbReference>
<dbReference type="Gene3D" id="1.10.10.2830">
    <property type="match status" value="1"/>
</dbReference>